<dbReference type="Pfam" id="PF23265">
    <property type="entry name" value="Ig-like_KY"/>
    <property type="match status" value="1"/>
</dbReference>
<dbReference type="Proteomes" id="UP000828390">
    <property type="component" value="Unassembled WGS sequence"/>
</dbReference>
<dbReference type="OrthoDB" id="6045135at2759"/>
<evidence type="ECO:0000313" key="2">
    <source>
        <dbReference type="EMBL" id="KAH3856025.1"/>
    </source>
</evidence>
<dbReference type="PANTHER" id="PTHR47020:SF1">
    <property type="entry name" value="HILLARIN"/>
    <property type="match status" value="1"/>
</dbReference>
<reference evidence="2" key="1">
    <citation type="journal article" date="2019" name="bioRxiv">
        <title>The Genome of the Zebra Mussel, Dreissena polymorpha: A Resource for Invasive Species Research.</title>
        <authorList>
            <person name="McCartney M.A."/>
            <person name="Auch B."/>
            <person name="Kono T."/>
            <person name="Mallez S."/>
            <person name="Zhang Y."/>
            <person name="Obille A."/>
            <person name="Becker A."/>
            <person name="Abrahante J.E."/>
            <person name="Garbe J."/>
            <person name="Badalamenti J.P."/>
            <person name="Herman A."/>
            <person name="Mangelson H."/>
            <person name="Liachko I."/>
            <person name="Sullivan S."/>
            <person name="Sone E.D."/>
            <person name="Koren S."/>
            <person name="Silverstein K.A.T."/>
            <person name="Beckman K.B."/>
            <person name="Gohl D.M."/>
        </authorList>
    </citation>
    <scope>NUCLEOTIDE SEQUENCE</scope>
    <source>
        <strain evidence="2">Duluth1</strain>
        <tissue evidence="2">Whole animal</tissue>
    </source>
</reference>
<evidence type="ECO:0000259" key="1">
    <source>
        <dbReference type="Pfam" id="PF23265"/>
    </source>
</evidence>
<dbReference type="EMBL" id="JAIWYP010000003">
    <property type="protein sequence ID" value="KAH3856025.1"/>
    <property type="molecule type" value="Genomic_DNA"/>
</dbReference>
<gene>
    <name evidence="2" type="ORF">DPMN_098605</name>
</gene>
<accession>A0A9D4LCH7</accession>
<feature type="domain" description="KY-like immunoglobulin-like" evidence="1">
    <location>
        <begin position="11"/>
        <end position="126"/>
    </location>
</feature>
<evidence type="ECO:0000313" key="3">
    <source>
        <dbReference type="Proteomes" id="UP000828390"/>
    </source>
</evidence>
<reference evidence="2" key="2">
    <citation type="submission" date="2020-11" db="EMBL/GenBank/DDBJ databases">
        <authorList>
            <person name="McCartney M.A."/>
            <person name="Auch B."/>
            <person name="Kono T."/>
            <person name="Mallez S."/>
            <person name="Becker A."/>
            <person name="Gohl D.M."/>
            <person name="Silverstein K.A.T."/>
            <person name="Koren S."/>
            <person name="Bechman K.B."/>
            <person name="Herman A."/>
            <person name="Abrahante J.E."/>
            <person name="Garbe J."/>
        </authorList>
    </citation>
    <scope>NUCLEOTIDE SEQUENCE</scope>
    <source>
        <strain evidence="2">Duluth1</strain>
        <tissue evidence="2">Whole animal</tissue>
    </source>
</reference>
<sequence length="221" mass="25162">MSEKPELPLGYLGAQPKFSDLGLSALSHIEPEIRTNDNQMEIKLKCKDNLKVTHQLINCRTDEEKSEYVFTQTLHGTISFIISLPESGYYKFQIFALPAQDDSKTLPNVYNYLINCVRALQPAFKFPKQYAQWKDGCYLHEPLVLHKDAPLRNVFFKVIIPGANAVAVVADGEWFHLEKKGNHFEGKANLEPFKGKDTKITLNANCGSDESKYSTMLEYRL</sequence>
<dbReference type="AlphaFoldDB" id="A0A9D4LCH7"/>
<proteinExistence type="predicted"/>
<comment type="caution">
    <text evidence="2">The sequence shown here is derived from an EMBL/GenBank/DDBJ whole genome shotgun (WGS) entry which is preliminary data.</text>
</comment>
<protein>
    <recommendedName>
        <fullName evidence="1">KY-like immunoglobulin-like domain-containing protein</fullName>
    </recommendedName>
</protein>
<keyword evidence="3" id="KW-1185">Reference proteome</keyword>
<organism evidence="2 3">
    <name type="scientific">Dreissena polymorpha</name>
    <name type="common">Zebra mussel</name>
    <name type="synonym">Mytilus polymorpha</name>
    <dbReference type="NCBI Taxonomy" id="45954"/>
    <lineage>
        <taxon>Eukaryota</taxon>
        <taxon>Metazoa</taxon>
        <taxon>Spiralia</taxon>
        <taxon>Lophotrochozoa</taxon>
        <taxon>Mollusca</taxon>
        <taxon>Bivalvia</taxon>
        <taxon>Autobranchia</taxon>
        <taxon>Heteroconchia</taxon>
        <taxon>Euheterodonta</taxon>
        <taxon>Imparidentia</taxon>
        <taxon>Neoheterodontei</taxon>
        <taxon>Myida</taxon>
        <taxon>Dreissenoidea</taxon>
        <taxon>Dreissenidae</taxon>
        <taxon>Dreissena</taxon>
    </lineage>
</organism>
<name>A0A9D4LCH7_DREPO</name>
<dbReference type="InterPro" id="IPR053041">
    <property type="entry name" value="Transglut-like_Superfamily_Mod"/>
</dbReference>
<dbReference type="PANTHER" id="PTHR47020">
    <property type="entry name" value="HILLARIN"/>
    <property type="match status" value="1"/>
</dbReference>
<dbReference type="InterPro" id="IPR056564">
    <property type="entry name" value="Ig-like_KY"/>
</dbReference>